<dbReference type="Proteomes" id="UP000674179">
    <property type="component" value="Chromosome 31"/>
</dbReference>
<reference evidence="3 4" key="1">
    <citation type="submission" date="2021-02" db="EMBL/GenBank/DDBJ databases">
        <title>Leishmania (Mundinia) enrietti genome sequencing and assembly.</title>
        <authorList>
            <person name="Almutairi H."/>
            <person name="Gatherer D."/>
        </authorList>
    </citation>
    <scope>NUCLEOTIDE SEQUENCE [LARGE SCALE GENOMIC DNA]</scope>
    <source>
        <strain evidence="3">CUR178</strain>
    </source>
</reference>
<dbReference type="KEGG" id="lenr:94170130"/>
<dbReference type="AlphaFoldDB" id="A0A836GUQ0"/>
<feature type="region of interest" description="Disordered" evidence="2">
    <location>
        <begin position="364"/>
        <end position="402"/>
    </location>
</feature>
<evidence type="ECO:0000256" key="1">
    <source>
        <dbReference type="SAM" id="Coils"/>
    </source>
</evidence>
<protein>
    <submittedName>
        <fullName evidence="3">Uncharacterized protein</fullName>
    </submittedName>
</protein>
<evidence type="ECO:0000256" key="2">
    <source>
        <dbReference type="SAM" id="MobiDB-lite"/>
    </source>
</evidence>
<dbReference type="EMBL" id="JAFHKP010000031">
    <property type="protein sequence ID" value="KAG5472200.1"/>
    <property type="molecule type" value="Genomic_DNA"/>
</dbReference>
<dbReference type="RefSeq" id="XP_067690723.1">
    <property type="nucleotide sequence ID" value="XM_067834620.1"/>
</dbReference>
<sequence>MASYGNGLPSPALSGRPSEKSPSFDVSSPVMERVRTLAAYAERRQQLLADIRDGLEDHVLKMEERAREAVAHASAVARASRAQQAECLERVEGLEDRIRGLQRTKREYAAELNAFQIASEAEREELEKKLDVLRRAVGEAQRQKLLAQEEQQHYERLRDAEKRRYELAEAQLKDFTANVEFRFQEAVASLQAAVQERKRWADEQCALSETRVREASRRAEQTDVSPFLCRATEGAGKSSVMECAASDAAVAVPKYPRDLELGVAVLAASAGTRLQRTVEQQGAAEVPLEELPMHAFGEGYTSIHTQSSTAAQSASEGNDESSIGGQRDALGTESASHVTRIFSPAEARVKHALLDGVYATAASASSAPSAKTPHPIAAAASSVKSNAPSESPRKELSRTPVRTPSLVPVPARRQSASVILPERKLIDDFSCSADAFGTIFTPRR</sequence>
<evidence type="ECO:0000313" key="3">
    <source>
        <dbReference type="EMBL" id="KAG5472200.1"/>
    </source>
</evidence>
<feature type="compositionally biased region" description="Low complexity" evidence="2">
    <location>
        <begin position="305"/>
        <end position="315"/>
    </location>
</feature>
<name>A0A836GUQ0_LEIEN</name>
<proteinExistence type="predicted"/>
<dbReference type="OrthoDB" id="266168at2759"/>
<feature type="region of interest" description="Disordered" evidence="2">
    <location>
        <begin position="305"/>
        <end position="330"/>
    </location>
</feature>
<accession>A0A836GUQ0</accession>
<gene>
    <name evidence="3" type="ORF">CUR178_02876</name>
</gene>
<keyword evidence="1" id="KW-0175">Coiled coil</keyword>
<comment type="caution">
    <text evidence="3">The sequence shown here is derived from an EMBL/GenBank/DDBJ whole genome shotgun (WGS) entry which is preliminary data.</text>
</comment>
<dbReference type="GeneID" id="94170130"/>
<feature type="region of interest" description="Disordered" evidence="2">
    <location>
        <begin position="1"/>
        <end position="29"/>
    </location>
</feature>
<keyword evidence="4" id="KW-1185">Reference proteome</keyword>
<feature type="coiled-coil region" evidence="1">
    <location>
        <begin position="84"/>
        <end position="178"/>
    </location>
</feature>
<organism evidence="3 4">
    <name type="scientific">Leishmania enriettii</name>
    <dbReference type="NCBI Taxonomy" id="5663"/>
    <lineage>
        <taxon>Eukaryota</taxon>
        <taxon>Discoba</taxon>
        <taxon>Euglenozoa</taxon>
        <taxon>Kinetoplastea</taxon>
        <taxon>Metakinetoplastina</taxon>
        <taxon>Trypanosomatida</taxon>
        <taxon>Trypanosomatidae</taxon>
        <taxon>Leishmaniinae</taxon>
        <taxon>Leishmania</taxon>
    </lineage>
</organism>
<evidence type="ECO:0000313" key="4">
    <source>
        <dbReference type="Proteomes" id="UP000674179"/>
    </source>
</evidence>